<dbReference type="GO" id="GO:0005509">
    <property type="term" value="F:calcium ion binding"/>
    <property type="evidence" value="ECO:0007669"/>
    <property type="project" value="InterPro"/>
</dbReference>
<sequence length="213" mass="24400">MPKLAEGQELLTMKRILQSSLQSFWAKRGKRLKIKDGWELFWKEADEEKYGRLNFQQLEENLRALLMKHSDSLLSPRTALNSARASMPHADETRDPVLKGITREDLRVLFAEADLDGSGEVSATEWSSMLYRLELSTWPTADEVNVPRAVATINRAAAKWYRAGDNWFKVFRLADQNSGRIDFNDFQGMVRQRTPGLGINKKKVSDQEPAPFK</sequence>
<evidence type="ECO:0000313" key="4">
    <source>
        <dbReference type="Proteomes" id="UP001178507"/>
    </source>
</evidence>
<dbReference type="SMART" id="SM00054">
    <property type="entry name" value="EFh"/>
    <property type="match status" value="3"/>
</dbReference>
<dbReference type="Pfam" id="PF13202">
    <property type="entry name" value="EF-hand_5"/>
    <property type="match status" value="1"/>
</dbReference>
<dbReference type="InterPro" id="IPR002048">
    <property type="entry name" value="EF_hand_dom"/>
</dbReference>
<proteinExistence type="predicted"/>
<feature type="domain" description="EF-hand" evidence="2">
    <location>
        <begin position="101"/>
        <end position="136"/>
    </location>
</feature>
<evidence type="ECO:0000313" key="3">
    <source>
        <dbReference type="EMBL" id="CAJ1410903.1"/>
    </source>
</evidence>
<comment type="caution">
    <text evidence="3">The sequence shown here is derived from an EMBL/GenBank/DDBJ whole genome shotgun (WGS) entry which is preliminary data.</text>
</comment>
<gene>
    <name evidence="3" type="ORF">EVOR1521_LOCUS31627</name>
</gene>
<dbReference type="InterPro" id="IPR018247">
    <property type="entry name" value="EF_Hand_1_Ca_BS"/>
</dbReference>
<name>A0AA36NN59_9DINO</name>
<organism evidence="3 4">
    <name type="scientific">Effrenium voratum</name>
    <dbReference type="NCBI Taxonomy" id="2562239"/>
    <lineage>
        <taxon>Eukaryota</taxon>
        <taxon>Sar</taxon>
        <taxon>Alveolata</taxon>
        <taxon>Dinophyceae</taxon>
        <taxon>Suessiales</taxon>
        <taxon>Symbiodiniaceae</taxon>
        <taxon>Effrenium</taxon>
    </lineage>
</organism>
<dbReference type="InterPro" id="IPR011992">
    <property type="entry name" value="EF-hand-dom_pair"/>
</dbReference>
<accession>A0AA36NN59</accession>
<evidence type="ECO:0000259" key="2">
    <source>
        <dbReference type="PROSITE" id="PS50222"/>
    </source>
</evidence>
<dbReference type="AlphaFoldDB" id="A0AA36NN59"/>
<dbReference type="PROSITE" id="PS00018">
    <property type="entry name" value="EF_HAND_1"/>
    <property type="match status" value="1"/>
</dbReference>
<protein>
    <recommendedName>
        <fullName evidence="2">EF-hand domain-containing protein</fullName>
    </recommendedName>
</protein>
<dbReference type="Gene3D" id="1.10.238.10">
    <property type="entry name" value="EF-hand"/>
    <property type="match status" value="1"/>
</dbReference>
<evidence type="ECO:0000256" key="1">
    <source>
        <dbReference type="ARBA" id="ARBA00022837"/>
    </source>
</evidence>
<dbReference type="PROSITE" id="PS50222">
    <property type="entry name" value="EF_HAND_2"/>
    <property type="match status" value="1"/>
</dbReference>
<keyword evidence="1" id="KW-0106">Calcium</keyword>
<dbReference type="EMBL" id="CAUJNA010003846">
    <property type="protein sequence ID" value="CAJ1410903.1"/>
    <property type="molecule type" value="Genomic_DNA"/>
</dbReference>
<reference evidence="3" key="1">
    <citation type="submission" date="2023-08" db="EMBL/GenBank/DDBJ databases">
        <authorList>
            <person name="Chen Y."/>
            <person name="Shah S."/>
            <person name="Dougan E. K."/>
            <person name="Thang M."/>
            <person name="Chan C."/>
        </authorList>
    </citation>
    <scope>NUCLEOTIDE SEQUENCE</scope>
</reference>
<dbReference type="Proteomes" id="UP001178507">
    <property type="component" value="Unassembled WGS sequence"/>
</dbReference>
<dbReference type="SUPFAM" id="SSF47473">
    <property type="entry name" value="EF-hand"/>
    <property type="match status" value="1"/>
</dbReference>
<keyword evidence="4" id="KW-1185">Reference proteome</keyword>